<feature type="active site" evidence="9">
    <location>
        <position position="189"/>
    </location>
</feature>
<comment type="catalytic activity">
    <reaction evidence="8 9">
        <text>D-ribose 5-phosphate + ATP = 5-phospho-alpha-D-ribose 1-diphosphate + AMP + H(+)</text>
        <dbReference type="Rhea" id="RHEA:15609"/>
        <dbReference type="ChEBI" id="CHEBI:15378"/>
        <dbReference type="ChEBI" id="CHEBI:30616"/>
        <dbReference type="ChEBI" id="CHEBI:58017"/>
        <dbReference type="ChEBI" id="CHEBI:78346"/>
        <dbReference type="ChEBI" id="CHEBI:456215"/>
        <dbReference type="EC" id="2.7.6.1"/>
    </reaction>
</comment>
<dbReference type="InterPro" id="IPR037515">
    <property type="entry name" value="Rib-P_diPkinase_bac"/>
</dbReference>
<feature type="binding site" evidence="9">
    <location>
        <position position="216"/>
    </location>
    <ligand>
        <name>D-ribose 5-phosphate</name>
        <dbReference type="ChEBI" id="CHEBI:78346"/>
    </ligand>
</feature>
<comment type="subunit">
    <text evidence="9">Homohexamer.</text>
</comment>
<keyword evidence="3 9" id="KW-0545">Nucleotide biosynthesis</keyword>
<feature type="binding site" evidence="9">
    <location>
        <position position="166"/>
    </location>
    <ligand>
        <name>Mg(2+)</name>
        <dbReference type="ChEBI" id="CHEBI:18420"/>
    </ligand>
</feature>
<feature type="binding site" evidence="9">
    <location>
        <begin position="34"/>
        <end position="36"/>
    </location>
    <ligand>
        <name>ATP</name>
        <dbReference type="ChEBI" id="CHEBI:30616"/>
    </ligand>
</feature>
<comment type="subcellular location">
    <subcellularLocation>
        <location evidence="9">Cytoplasm</location>
    </subcellularLocation>
</comment>
<keyword evidence="9" id="KW-0963">Cytoplasm</keyword>
<dbReference type="PANTHER" id="PTHR10210">
    <property type="entry name" value="RIBOSE-PHOSPHATE DIPHOSPHOKINASE FAMILY MEMBER"/>
    <property type="match status" value="1"/>
</dbReference>
<dbReference type="EMBL" id="CP141615">
    <property type="protein sequence ID" value="WRP18077.1"/>
    <property type="molecule type" value="Genomic_DNA"/>
</dbReference>
<evidence type="ECO:0000256" key="4">
    <source>
        <dbReference type="ARBA" id="ARBA00022741"/>
    </source>
</evidence>
<dbReference type="Gene3D" id="3.40.50.2020">
    <property type="match status" value="2"/>
</dbReference>
<comment type="caution">
    <text evidence="9">Lacks conserved residue(s) required for the propagation of feature annotation.</text>
</comment>
<evidence type="ECO:0000313" key="11">
    <source>
        <dbReference type="EMBL" id="WRP18077.1"/>
    </source>
</evidence>
<evidence type="ECO:0000256" key="8">
    <source>
        <dbReference type="ARBA" id="ARBA00049535"/>
    </source>
</evidence>
<dbReference type="PANTHER" id="PTHR10210:SF41">
    <property type="entry name" value="RIBOSE-PHOSPHATE PYROPHOSPHOKINASE 1, CHLOROPLASTIC"/>
    <property type="match status" value="1"/>
</dbReference>
<dbReference type="EC" id="2.7.6.1" evidence="9"/>
<keyword evidence="1 9" id="KW-0808">Transferase</keyword>
<dbReference type="InterPro" id="IPR029099">
    <property type="entry name" value="Pribosyltran_N"/>
</dbReference>
<evidence type="ECO:0000256" key="9">
    <source>
        <dbReference type="HAMAP-Rule" id="MF_00583"/>
    </source>
</evidence>
<dbReference type="Pfam" id="PF13793">
    <property type="entry name" value="Pribosyltran_N"/>
    <property type="match status" value="1"/>
</dbReference>
<dbReference type="HAMAP" id="MF_00583_B">
    <property type="entry name" value="RibP_PPkinase_B"/>
    <property type="match status" value="1"/>
</dbReference>
<comment type="cofactor">
    <cofactor evidence="9">
        <name>Mg(2+)</name>
        <dbReference type="ChEBI" id="CHEBI:18420"/>
    </cofactor>
    <text evidence="9">Binds 2 Mg(2+) ions per subunit.</text>
</comment>
<evidence type="ECO:0000313" key="12">
    <source>
        <dbReference type="Proteomes" id="UP001332192"/>
    </source>
</evidence>
<keyword evidence="4 9" id="KW-0547">Nucleotide-binding</keyword>
<keyword evidence="6 9" id="KW-0067">ATP-binding</keyword>
<dbReference type="SUPFAM" id="SSF53271">
    <property type="entry name" value="PRTase-like"/>
    <property type="match status" value="1"/>
</dbReference>
<evidence type="ECO:0000259" key="10">
    <source>
        <dbReference type="Pfam" id="PF13793"/>
    </source>
</evidence>
<dbReference type="SMART" id="SM01400">
    <property type="entry name" value="Pribosyltran_N"/>
    <property type="match status" value="1"/>
</dbReference>
<organism evidence="11 12">
    <name type="scientific">Carboxydichorda subterranea</name>
    <dbReference type="NCBI Taxonomy" id="3109565"/>
    <lineage>
        <taxon>Bacteria</taxon>
        <taxon>Bacillati</taxon>
        <taxon>Bacillota</taxon>
        <taxon>Limnochordia</taxon>
        <taxon>Limnochordales</taxon>
        <taxon>Geochordaceae</taxon>
        <taxon>Carboxydichorda</taxon>
    </lineage>
</organism>
<evidence type="ECO:0000256" key="7">
    <source>
        <dbReference type="ARBA" id="ARBA00022842"/>
    </source>
</evidence>
<evidence type="ECO:0000256" key="3">
    <source>
        <dbReference type="ARBA" id="ARBA00022727"/>
    </source>
</evidence>
<comment type="function">
    <text evidence="9">Involved in the biosynthesis of the central metabolite phospho-alpha-D-ribosyl-1-pyrophosphate (PRPP) via the transfer of pyrophosphoryl group from ATP to 1-hydroxyl of ribose-5-phosphate (Rib-5-P).</text>
</comment>
<proteinExistence type="inferred from homology"/>
<accession>A0ABZ1BZ86</accession>
<feature type="domain" description="Ribose-phosphate pyrophosphokinase N-terminal" evidence="10">
    <location>
        <begin position="1"/>
        <end position="117"/>
    </location>
</feature>
<dbReference type="NCBIfam" id="NF002320">
    <property type="entry name" value="PRK01259.1"/>
    <property type="match status" value="1"/>
</dbReference>
<evidence type="ECO:0000256" key="5">
    <source>
        <dbReference type="ARBA" id="ARBA00022777"/>
    </source>
</evidence>
<evidence type="ECO:0000256" key="1">
    <source>
        <dbReference type="ARBA" id="ARBA00022679"/>
    </source>
</evidence>
<dbReference type="NCBIfam" id="TIGR01251">
    <property type="entry name" value="ribP_PPkin"/>
    <property type="match status" value="1"/>
</dbReference>
<sequence>MKIFGGRATQELTVAICQHLGVHAGRADIFKFSNDNTFVRILENVREADVFVVQTSVPPVDEALVELLIMLDALRRASAGRITAVLPYYPYVRSDKKDQPRVPITARLVADLLVTAGADRVVTIDLTADQIQGFFTIPVDHLTAQPVLARYFRSKHLTDAVVVAPDPGAVKRAQRFAERLGVPVAFVDKRRLPATSGVRATAVVGDVRGRPVILFDEEVDQGTTLLEATELVLERGAAEVYAACTHAVLSGLAAERVSKAPIRELVVTDTVPVPPSKRWNALTVLSVAPLLAETIRRISTGESVSALFE</sequence>
<evidence type="ECO:0000256" key="6">
    <source>
        <dbReference type="ARBA" id="ARBA00022840"/>
    </source>
</evidence>
<dbReference type="Pfam" id="PF14572">
    <property type="entry name" value="Pribosyl_synth"/>
    <property type="match status" value="1"/>
</dbReference>
<feature type="binding site" evidence="9">
    <location>
        <position position="191"/>
    </location>
    <ligand>
        <name>D-ribose 5-phosphate</name>
        <dbReference type="ChEBI" id="CHEBI:78346"/>
    </ligand>
</feature>
<reference evidence="11 12" key="1">
    <citation type="journal article" date="2024" name="Front. Microbiol.">
        <title>Novel thermophilic genera Geochorda gen. nov. and Carboxydochorda gen. nov. from the deep terrestrial subsurface reveal the ecophysiological diversity in the class Limnochordia.</title>
        <authorList>
            <person name="Karnachuk O.V."/>
            <person name="Lukina A.P."/>
            <person name="Avakyan M.R."/>
            <person name="Kadnikov V.V."/>
            <person name="Begmatov S."/>
            <person name="Beletsky A.V."/>
            <person name="Vlasova K.G."/>
            <person name="Novikov A.A."/>
            <person name="Shcherbakova V.A."/>
            <person name="Mardanov A.V."/>
            <person name="Ravin N.V."/>
        </authorList>
    </citation>
    <scope>NUCLEOTIDE SEQUENCE [LARGE SCALE GENOMIC DNA]</scope>
    <source>
        <strain evidence="11 12">L945</strain>
    </source>
</reference>
<dbReference type="InterPro" id="IPR005946">
    <property type="entry name" value="Rib-P_diPkinase"/>
</dbReference>
<dbReference type="GO" id="GO:0004749">
    <property type="term" value="F:ribose phosphate diphosphokinase activity"/>
    <property type="evidence" value="ECO:0007669"/>
    <property type="project" value="UniProtKB-EC"/>
</dbReference>
<dbReference type="InterPro" id="IPR029057">
    <property type="entry name" value="PRTase-like"/>
</dbReference>
<evidence type="ECO:0000256" key="2">
    <source>
        <dbReference type="ARBA" id="ARBA00022723"/>
    </source>
</evidence>
<keyword evidence="12" id="KW-1185">Reference proteome</keyword>
<name>A0ABZ1BZ86_9FIRM</name>
<dbReference type="CDD" id="cd06223">
    <property type="entry name" value="PRTases_typeI"/>
    <property type="match status" value="1"/>
</dbReference>
<keyword evidence="7 9" id="KW-0460">Magnesium</keyword>
<dbReference type="Proteomes" id="UP001332192">
    <property type="component" value="Chromosome"/>
</dbReference>
<protein>
    <recommendedName>
        <fullName evidence="9">Ribose-phosphate pyrophosphokinase</fullName>
        <shortName evidence="9">RPPK</shortName>
        <ecNumber evidence="9">2.7.6.1</ecNumber>
    </recommendedName>
    <alternativeName>
        <fullName evidence="9">5-phospho-D-ribosyl alpha-1-diphosphate synthase</fullName>
    </alternativeName>
    <alternativeName>
        <fullName evidence="9">Phosphoribosyl diphosphate synthase</fullName>
    </alternativeName>
    <alternativeName>
        <fullName evidence="9">Phosphoribosyl pyrophosphate synthase</fullName>
        <shortName evidence="9">P-Rib-PP synthase</shortName>
        <shortName evidence="9">PRPP synthase</shortName>
        <shortName evidence="9">PRPPase</shortName>
    </alternativeName>
</protein>
<dbReference type="InterPro" id="IPR000836">
    <property type="entry name" value="PRTase_dom"/>
</dbReference>
<gene>
    <name evidence="9" type="primary">prs</name>
    <name evidence="11" type="ORF">U7230_03465</name>
</gene>
<comment type="pathway">
    <text evidence="9">Metabolic intermediate biosynthesis; 5-phospho-alpha-D-ribose 1-diphosphate biosynthesis; 5-phospho-alpha-D-ribose 1-diphosphate from D-ribose 5-phosphate (route I): step 1/1.</text>
</comment>
<comment type="similarity">
    <text evidence="9">Belongs to the ribose-phosphate pyrophosphokinase family. Class I subfamily.</text>
</comment>
<keyword evidence="5 9" id="KW-0418">Kinase</keyword>
<keyword evidence="2 9" id="KW-0479">Metal-binding</keyword>